<keyword evidence="15 19" id="KW-0131">Cell cycle</keyword>
<evidence type="ECO:0000256" key="1">
    <source>
        <dbReference type="ARBA" id="ARBA00001974"/>
    </source>
</evidence>
<evidence type="ECO:0000256" key="16">
    <source>
        <dbReference type="ARBA" id="ARBA00023316"/>
    </source>
</evidence>
<keyword evidence="16 19" id="KW-0961">Cell wall biogenesis/degradation</keyword>
<dbReference type="RefSeq" id="WP_205296853.1">
    <property type="nucleotide sequence ID" value="NZ_CP070371.1"/>
</dbReference>
<dbReference type="NCBIfam" id="TIGR00179">
    <property type="entry name" value="murB"/>
    <property type="match status" value="1"/>
</dbReference>
<dbReference type="InterPro" id="IPR036318">
    <property type="entry name" value="FAD-bd_PCMH-like_sf"/>
</dbReference>
<keyword evidence="9 19" id="KW-0285">Flavoprotein</keyword>
<dbReference type="InterPro" id="IPR036635">
    <property type="entry name" value="MurB_C_sf"/>
</dbReference>
<keyword evidence="14 19" id="KW-0560">Oxidoreductase</keyword>
<dbReference type="InterPro" id="IPR006094">
    <property type="entry name" value="Oxid_FAD_bind_N"/>
</dbReference>
<keyword evidence="7 19" id="KW-0963">Cytoplasm</keyword>
<dbReference type="PANTHER" id="PTHR21071">
    <property type="entry name" value="UDP-N-ACETYLENOLPYRUVOYLGLUCOSAMINE REDUCTASE"/>
    <property type="match status" value="1"/>
</dbReference>
<comment type="pathway">
    <text evidence="4 19">Cell wall biogenesis; peptidoglycan biosynthesis.</text>
</comment>
<dbReference type="Pfam" id="PF01565">
    <property type="entry name" value="FAD_binding_4"/>
    <property type="match status" value="1"/>
</dbReference>
<dbReference type="Pfam" id="PF02873">
    <property type="entry name" value="MurB_C"/>
    <property type="match status" value="1"/>
</dbReference>
<dbReference type="InterPro" id="IPR003170">
    <property type="entry name" value="MurB"/>
</dbReference>
<feature type="compositionally biased region" description="Basic and acidic residues" evidence="20">
    <location>
        <begin position="198"/>
        <end position="211"/>
    </location>
</feature>
<comment type="function">
    <text evidence="2 19">Cell wall formation.</text>
</comment>
<reference evidence="22 23" key="1">
    <citation type="submission" date="2021-02" db="EMBL/GenBank/DDBJ databases">
        <title>Paracoccus methylovroum sp.nov., a new methanol and methylamine utilizing methylotrophic denitrifer.</title>
        <authorList>
            <person name="Timsy T."/>
            <person name="Behrendt U."/>
            <person name="Ulrich A."/>
            <person name="Spanner T."/>
            <person name="Foesel B.U."/>
            <person name="Horn M.A."/>
            <person name="Kolb S."/>
        </authorList>
    </citation>
    <scope>NUCLEOTIDE SEQUENCE [LARGE SCALE GENOMIC DNA]</scope>
    <source>
        <strain evidence="22 23">H4-D09</strain>
    </source>
</reference>
<keyword evidence="12 19" id="KW-0133">Cell shape</keyword>
<dbReference type="Gene3D" id="3.30.465.10">
    <property type="match status" value="1"/>
</dbReference>
<dbReference type="InterPro" id="IPR016166">
    <property type="entry name" value="FAD-bd_PCMH"/>
</dbReference>
<dbReference type="SUPFAM" id="SSF56176">
    <property type="entry name" value="FAD-binding/transporter-associated domain-like"/>
    <property type="match status" value="1"/>
</dbReference>
<protein>
    <recommendedName>
        <fullName evidence="6 19">UDP-N-acetylenolpyruvoylglucosamine reductase</fullName>
        <ecNumber evidence="5 19">1.3.1.98</ecNumber>
    </recommendedName>
    <alternativeName>
        <fullName evidence="17 19">UDP-N-acetylmuramate dehydrogenase</fullName>
    </alternativeName>
</protein>
<evidence type="ECO:0000256" key="12">
    <source>
        <dbReference type="ARBA" id="ARBA00022960"/>
    </source>
</evidence>
<keyword evidence="13 19" id="KW-0573">Peptidoglycan synthesis</keyword>
<sequence length="308" mass="32840">MLPSPRGTLTPNRALADLTWLRVGGPADWLFQPTDEEDLADFLRGLDPAVQVFAMGVGSNLIVRDGGIRGVVVRLGRGFNTISCDGGVVTAGAAALDAHVARRAAEAGLDLTFLRTIPGSVGGAVRMNAGCYGTYIADHLIAVRAVARDGSVHEIPAADLRLAYRHSEIPEGWVVTQARFHAEPGDPATLAATMEQQLARRDASQPTRERSAGSTFRNPAGFSSTGRADDSHELKAWSLIDAAGLRGHRLGGAQMSEKHPNFLLNADGATAAELEALGELVRQKVRETSGHELQWEVIRIGDPDPHKP</sequence>
<feature type="domain" description="FAD-binding PCMH-type" evidence="21">
    <location>
        <begin position="22"/>
        <end position="185"/>
    </location>
</feature>
<dbReference type="SUPFAM" id="SSF56194">
    <property type="entry name" value="Uridine diphospho-N-Acetylenolpyruvylglucosamine reductase, MurB, C-terminal domain"/>
    <property type="match status" value="1"/>
</dbReference>
<evidence type="ECO:0000256" key="5">
    <source>
        <dbReference type="ARBA" id="ARBA00012518"/>
    </source>
</evidence>
<accession>A0ABX7JR56</accession>
<organism evidence="22 23">
    <name type="scientific">Paracoccus methylovorus</name>
    <dbReference type="NCBI Taxonomy" id="2812658"/>
    <lineage>
        <taxon>Bacteria</taxon>
        <taxon>Pseudomonadati</taxon>
        <taxon>Pseudomonadota</taxon>
        <taxon>Alphaproteobacteria</taxon>
        <taxon>Rhodobacterales</taxon>
        <taxon>Paracoccaceae</taxon>
        <taxon>Paracoccus</taxon>
    </lineage>
</organism>
<feature type="active site" evidence="19">
    <location>
        <position position="296"/>
    </location>
</feature>
<comment type="cofactor">
    <cofactor evidence="1 19">
        <name>FAD</name>
        <dbReference type="ChEBI" id="CHEBI:57692"/>
    </cofactor>
</comment>
<dbReference type="PANTHER" id="PTHR21071:SF4">
    <property type="entry name" value="UDP-N-ACETYLENOLPYRUVOYLGLUCOSAMINE REDUCTASE"/>
    <property type="match status" value="1"/>
</dbReference>
<feature type="compositionally biased region" description="Polar residues" evidence="20">
    <location>
        <begin position="212"/>
        <end position="226"/>
    </location>
</feature>
<comment type="similarity">
    <text evidence="19">Belongs to the MurB family.</text>
</comment>
<evidence type="ECO:0000256" key="2">
    <source>
        <dbReference type="ARBA" id="ARBA00003921"/>
    </source>
</evidence>
<evidence type="ECO:0000256" key="11">
    <source>
        <dbReference type="ARBA" id="ARBA00022857"/>
    </source>
</evidence>
<evidence type="ECO:0000256" key="7">
    <source>
        <dbReference type="ARBA" id="ARBA00022490"/>
    </source>
</evidence>
<evidence type="ECO:0000256" key="10">
    <source>
        <dbReference type="ARBA" id="ARBA00022827"/>
    </source>
</evidence>
<proteinExistence type="inferred from homology"/>
<gene>
    <name evidence="19 22" type="primary">murB</name>
    <name evidence="22" type="ORF">JWJ88_13775</name>
</gene>
<evidence type="ECO:0000256" key="15">
    <source>
        <dbReference type="ARBA" id="ARBA00023306"/>
    </source>
</evidence>
<feature type="region of interest" description="Disordered" evidence="20">
    <location>
        <begin position="196"/>
        <end position="229"/>
    </location>
</feature>
<evidence type="ECO:0000256" key="4">
    <source>
        <dbReference type="ARBA" id="ARBA00004752"/>
    </source>
</evidence>
<dbReference type="GO" id="GO:0008762">
    <property type="term" value="F:UDP-N-acetylmuramate dehydrogenase activity"/>
    <property type="evidence" value="ECO:0007669"/>
    <property type="project" value="UniProtKB-EC"/>
</dbReference>
<evidence type="ECO:0000313" key="22">
    <source>
        <dbReference type="EMBL" id="QRZ15961.1"/>
    </source>
</evidence>
<evidence type="ECO:0000313" key="23">
    <source>
        <dbReference type="Proteomes" id="UP000663629"/>
    </source>
</evidence>
<dbReference type="EC" id="1.3.1.98" evidence="5 19"/>
<comment type="catalytic activity">
    <reaction evidence="18 19">
        <text>UDP-N-acetyl-alpha-D-muramate + NADP(+) = UDP-N-acetyl-3-O-(1-carboxyvinyl)-alpha-D-glucosamine + NADPH + H(+)</text>
        <dbReference type="Rhea" id="RHEA:12248"/>
        <dbReference type="ChEBI" id="CHEBI:15378"/>
        <dbReference type="ChEBI" id="CHEBI:57783"/>
        <dbReference type="ChEBI" id="CHEBI:58349"/>
        <dbReference type="ChEBI" id="CHEBI:68483"/>
        <dbReference type="ChEBI" id="CHEBI:70757"/>
        <dbReference type="EC" id="1.3.1.98"/>
    </reaction>
</comment>
<evidence type="ECO:0000256" key="3">
    <source>
        <dbReference type="ARBA" id="ARBA00004496"/>
    </source>
</evidence>
<evidence type="ECO:0000256" key="13">
    <source>
        <dbReference type="ARBA" id="ARBA00022984"/>
    </source>
</evidence>
<evidence type="ECO:0000256" key="18">
    <source>
        <dbReference type="ARBA" id="ARBA00048914"/>
    </source>
</evidence>
<dbReference type="Gene3D" id="3.30.43.10">
    <property type="entry name" value="Uridine Diphospho-n-acetylenolpyruvylglucosamine Reductase, domain 2"/>
    <property type="match status" value="1"/>
</dbReference>
<dbReference type="InterPro" id="IPR016169">
    <property type="entry name" value="FAD-bd_PCMH_sub2"/>
</dbReference>
<name>A0ABX7JR56_9RHOB</name>
<evidence type="ECO:0000256" key="6">
    <source>
        <dbReference type="ARBA" id="ARBA00015188"/>
    </source>
</evidence>
<evidence type="ECO:0000256" key="14">
    <source>
        <dbReference type="ARBA" id="ARBA00023002"/>
    </source>
</evidence>
<dbReference type="HAMAP" id="MF_00037">
    <property type="entry name" value="MurB"/>
    <property type="match status" value="1"/>
</dbReference>
<evidence type="ECO:0000256" key="20">
    <source>
        <dbReference type="SAM" id="MobiDB-lite"/>
    </source>
</evidence>
<keyword evidence="23" id="KW-1185">Reference proteome</keyword>
<evidence type="ECO:0000256" key="17">
    <source>
        <dbReference type="ARBA" id="ARBA00031026"/>
    </source>
</evidence>
<dbReference type="EMBL" id="CP070371">
    <property type="protein sequence ID" value="QRZ15961.1"/>
    <property type="molecule type" value="Genomic_DNA"/>
</dbReference>
<dbReference type="Proteomes" id="UP000663629">
    <property type="component" value="Chromosome 2"/>
</dbReference>
<dbReference type="PROSITE" id="PS51387">
    <property type="entry name" value="FAD_PCMH"/>
    <property type="match status" value="1"/>
</dbReference>
<dbReference type="Gene3D" id="3.90.78.10">
    <property type="entry name" value="UDP-N-acetylenolpyruvoylglucosamine reductase, C-terminal domain"/>
    <property type="match status" value="1"/>
</dbReference>
<dbReference type="InterPro" id="IPR016167">
    <property type="entry name" value="FAD-bd_PCMH_sub1"/>
</dbReference>
<evidence type="ECO:0000256" key="8">
    <source>
        <dbReference type="ARBA" id="ARBA00022618"/>
    </source>
</evidence>
<feature type="active site" evidence="19">
    <location>
        <position position="165"/>
    </location>
</feature>
<keyword evidence="8 19" id="KW-0132">Cell division</keyword>
<keyword evidence="11 19" id="KW-0521">NADP</keyword>
<dbReference type="InterPro" id="IPR011601">
    <property type="entry name" value="MurB_C"/>
</dbReference>
<evidence type="ECO:0000259" key="21">
    <source>
        <dbReference type="PROSITE" id="PS51387"/>
    </source>
</evidence>
<comment type="subcellular location">
    <subcellularLocation>
        <location evidence="3 19">Cytoplasm</location>
    </subcellularLocation>
</comment>
<evidence type="ECO:0000256" key="9">
    <source>
        <dbReference type="ARBA" id="ARBA00022630"/>
    </source>
</evidence>
<keyword evidence="10 19" id="KW-0274">FAD</keyword>
<dbReference type="NCBIfam" id="NF010480">
    <property type="entry name" value="PRK13905.1"/>
    <property type="match status" value="1"/>
</dbReference>
<evidence type="ECO:0000256" key="19">
    <source>
        <dbReference type="HAMAP-Rule" id="MF_00037"/>
    </source>
</evidence>
<feature type="active site" description="Proton donor" evidence="19">
    <location>
        <position position="214"/>
    </location>
</feature>